<keyword evidence="2" id="KW-1185">Reference proteome</keyword>
<proteinExistence type="predicted"/>
<dbReference type="InParanoid" id="A0A024GFX2"/>
<reference evidence="1 2" key="1">
    <citation type="submission" date="2012-05" db="EMBL/GenBank/DDBJ databases">
        <title>Recombination and specialization in a pathogen metapopulation.</title>
        <authorList>
            <person name="Gardiner A."/>
            <person name="Kemen E."/>
            <person name="Schultz-Larsen T."/>
            <person name="MacLean D."/>
            <person name="Van Oosterhout C."/>
            <person name="Jones J.D.G."/>
        </authorList>
    </citation>
    <scope>NUCLEOTIDE SEQUENCE [LARGE SCALE GENOMIC DNA]</scope>
    <source>
        <strain evidence="1 2">Ac Nc2</strain>
    </source>
</reference>
<comment type="caution">
    <text evidence="1">The sequence shown here is derived from an EMBL/GenBank/DDBJ whole genome shotgun (WGS) entry which is preliminary data.</text>
</comment>
<protein>
    <submittedName>
        <fullName evidence="1">Uncharacterized protein</fullName>
    </submittedName>
</protein>
<sequence>MRMLYHRTFYTRANILCGSRMDPVKMVMKSVFNYYASKKPIPNIQADIREHFELEFEKHSTLSDTSSRTRHSNSTFLIIHLNIHGIECRINVLSAHSAVDLQERTPSTIPSFLTHSSFFITRELVSFGSCDRFSCLPPFDLVSFGSAAALPTPNKESFCLKFPSFGFATVLVAVDSECVDPFLLIGNLFVPLLKRRDSSNMSLLITFFLTSCLVSSRLYPSRFLTATSLL</sequence>
<dbReference type="EMBL" id="CAIX01000102">
    <property type="protein sequence ID" value="CCI45602.1"/>
    <property type="molecule type" value="Genomic_DNA"/>
</dbReference>
<accession>A0A024GFX2</accession>
<organism evidence="1 2">
    <name type="scientific">Albugo candida</name>
    <dbReference type="NCBI Taxonomy" id="65357"/>
    <lineage>
        <taxon>Eukaryota</taxon>
        <taxon>Sar</taxon>
        <taxon>Stramenopiles</taxon>
        <taxon>Oomycota</taxon>
        <taxon>Peronosporomycetes</taxon>
        <taxon>Albuginales</taxon>
        <taxon>Albuginaceae</taxon>
        <taxon>Albugo</taxon>
    </lineage>
</organism>
<dbReference type="Proteomes" id="UP000053237">
    <property type="component" value="Unassembled WGS sequence"/>
</dbReference>
<gene>
    <name evidence="1" type="ORF">BN9_064990</name>
</gene>
<evidence type="ECO:0000313" key="2">
    <source>
        <dbReference type="Proteomes" id="UP000053237"/>
    </source>
</evidence>
<evidence type="ECO:0000313" key="1">
    <source>
        <dbReference type="EMBL" id="CCI45602.1"/>
    </source>
</evidence>
<name>A0A024GFX2_9STRA</name>
<dbReference type="AlphaFoldDB" id="A0A024GFX2"/>